<gene>
    <name evidence="1" type="ORF">GDS87_13285</name>
</gene>
<reference evidence="1 2" key="1">
    <citation type="submission" date="2019-11" db="EMBL/GenBank/DDBJ databases">
        <title>Whole Genome Sequencing and Comparative Genomic Analyses of Lysinibacillus pakistanensis LZH-9, a Halotolerant Strain with Excellent COD Removal Capability.</title>
        <authorList>
            <person name="Zhou H."/>
        </authorList>
    </citation>
    <scope>NUCLEOTIDE SEQUENCE [LARGE SCALE GENOMIC DNA]</scope>
    <source>
        <strain evidence="1 2">LZH-9</strain>
    </source>
</reference>
<name>A0ABX6DAT5_9BACI</name>
<sequence>MLTVTETINADKINLNGAVMVSGSISGAATIQVKDNIKVGNYLTIGDRFDGEYEIIFGDSAKGMTIRGDIDDSIVLSAINGVSVPAGYLFIDGRSVLLTNTSGMRLDWNGACGDRLYVRTESGQVGFIKIKA</sequence>
<protein>
    <submittedName>
        <fullName evidence="1">Uncharacterized protein</fullName>
    </submittedName>
</protein>
<evidence type="ECO:0000313" key="1">
    <source>
        <dbReference type="EMBL" id="QGG51852.1"/>
    </source>
</evidence>
<proteinExistence type="predicted"/>
<organism evidence="1 2">
    <name type="scientific">Lysinibacillus pakistanensis</name>
    <dbReference type="NCBI Taxonomy" id="759811"/>
    <lineage>
        <taxon>Bacteria</taxon>
        <taxon>Bacillati</taxon>
        <taxon>Bacillota</taxon>
        <taxon>Bacilli</taxon>
        <taxon>Bacillales</taxon>
        <taxon>Bacillaceae</taxon>
        <taxon>Lysinibacillus</taxon>
    </lineage>
</organism>
<accession>A0ABX6DAT5</accession>
<dbReference type="Proteomes" id="UP000373269">
    <property type="component" value="Chromosome"/>
</dbReference>
<dbReference type="EMBL" id="CP045835">
    <property type="protein sequence ID" value="QGG51852.1"/>
    <property type="molecule type" value="Genomic_DNA"/>
</dbReference>
<keyword evidence="2" id="KW-1185">Reference proteome</keyword>
<evidence type="ECO:0000313" key="2">
    <source>
        <dbReference type="Proteomes" id="UP000373269"/>
    </source>
</evidence>
<dbReference type="RefSeq" id="WP_054770743.1">
    <property type="nucleotide sequence ID" value="NZ_CP045835.1"/>
</dbReference>